<dbReference type="RefSeq" id="WP_007310768.1">
    <property type="nucleotide sequence ID" value="NZ_AESD01000382.1"/>
</dbReference>
<name>G5J501_CROWT</name>
<dbReference type="PROSITE" id="PS51257">
    <property type="entry name" value="PROKAR_LIPOPROTEIN"/>
    <property type="match status" value="1"/>
</dbReference>
<proteinExistence type="predicted"/>
<reference evidence="1 2" key="1">
    <citation type="journal article" date="2011" name="Front. Microbiol.">
        <title>Two Strains of Crocosphaera watsonii with Highly Conserved Genomes are Distinguished by Strain-Specific Features.</title>
        <authorList>
            <person name="Bench S.R."/>
            <person name="Ilikchyan I.N."/>
            <person name="Tripp H.J."/>
            <person name="Zehr J.P."/>
        </authorList>
    </citation>
    <scope>NUCLEOTIDE SEQUENCE [LARGE SCALE GENOMIC DNA]</scope>
    <source>
        <strain evidence="1 2">WH 0003</strain>
    </source>
</reference>
<dbReference type="GeneID" id="88766226"/>
<comment type="caution">
    <text evidence="1">The sequence shown here is derived from an EMBL/GenBank/DDBJ whole genome shotgun (WGS) entry which is preliminary data.</text>
</comment>
<evidence type="ECO:0000313" key="1">
    <source>
        <dbReference type="EMBL" id="EHJ12734.1"/>
    </source>
</evidence>
<protein>
    <recommendedName>
        <fullName evidence="3">Phosphonate ABC transporter substrate-binding protein</fullName>
    </recommendedName>
</protein>
<dbReference type="Pfam" id="PF12974">
    <property type="entry name" value="Phosphonate-bd"/>
    <property type="match status" value="1"/>
</dbReference>
<dbReference type="EMBL" id="AESD01000382">
    <property type="protein sequence ID" value="EHJ12734.1"/>
    <property type="molecule type" value="Genomic_DNA"/>
</dbReference>
<accession>G5J501</accession>
<evidence type="ECO:0008006" key="3">
    <source>
        <dbReference type="Google" id="ProtNLM"/>
    </source>
</evidence>
<dbReference type="AlphaFoldDB" id="G5J501"/>
<dbReference type="Gene3D" id="3.40.190.10">
    <property type="entry name" value="Periplasmic binding protein-like II"/>
    <property type="match status" value="2"/>
</dbReference>
<evidence type="ECO:0000313" key="2">
    <source>
        <dbReference type="Proteomes" id="UP000003477"/>
    </source>
</evidence>
<dbReference type="PANTHER" id="PTHR35841">
    <property type="entry name" value="PHOSPHONATES-BINDING PERIPLASMIC PROTEIN"/>
    <property type="match status" value="1"/>
</dbReference>
<sequence>MKFRYLYLVFIVFTLFGCQSRQQFPSRITLGVVSFGEDEKLEEKYRELKEYLETELNSIVELEPAYNERQALSQINDKGWDLVFASPGLAAIASQKSAYVPILPLEGGLNNRSIFVVAQESSFQGLSDLNGQAVALGQPGSATGYYFPLLNLYGLTLSKIRLAPTPKQALQWIAQGEVVAAAMSLQEYNLYRATVPESKFRVLYQDDNAVPNGSILVSNQLPQIEQEGLNDVLSSAPPMIPASVGYIANGEVPNYQELIGVIERVTPITDNIQEQPAMLYEEEKVEN</sequence>
<dbReference type="Proteomes" id="UP000003477">
    <property type="component" value="Unassembled WGS sequence"/>
</dbReference>
<dbReference type="PATRIC" id="fig|423471.3.peg.2414"/>
<organism evidence="1 2">
    <name type="scientific">Crocosphaera watsonii WH 0003</name>
    <dbReference type="NCBI Taxonomy" id="423471"/>
    <lineage>
        <taxon>Bacteria</taxon>
        <taxon>Bacillati</taxon>
        <taxon>Cyanobacteriota</taxon>
        <taxon>Cyanophyceae</taxon>
        <taxon>Oscillatoriophycideae</taxon>
        <taxon>Chroococcales</taxon>
        <taxon>Aphanothecaceae</taxon>
        <taxon>Crocosphaera</taxon>
    </lineage>
</organism>
<gene>
    <name evidence="1" type="ORF">CWATWH0003_2566</name>
</gene>
<dbReference type="SUPFAM" id="SSF53850">
    <property type="entry name" value="Periplasmic binding protein-like II"/>
    <property type="match status" value="1"/>
</dbReference>
<dbReference type="PANTHER" id="PTHR35841:SF1">
    <property type="entry name" value="PHOSPHONATES-BINDING PERIPLASMIC PROTEIN"/>
    <property type="match status" value="1"/>
</dbReference>